<comment type="similarity">
    <text evidence="2">Belongs to the complex I subunit 2 family.</text>
</comment>
<protein>
    <recommendedName>
        <fullName evidence="4">NADH-ubiquinone oxidoreductase chain 2</fullName>
        <ecNumber evidence="3">7.1.1.2</ecNumber>
    </recommendedName>
    <alternativeName>
        <fullName evidence="16">NADH dehydrogenase subunit 2</fullName>
    </alternativeName>
</protein>
<dbReference type="PANTHER" id="PTHR46552:SF1">
    <property type="entry name" value="NADH-UBIQUINONE OXIDOREDUCTASE CHAIN 2"/>
    <property type="match status" value="1"/>
</dbReference>
<keyword evidence="10" id="KW-0249">Electron transport</keyword>
<evidence type="ECO:0000256" key="5">
    <source>
        <dbReference type="ARBA" id="ARBA00022448"/>
    </source>
</evidence>
<keyword evidence="7 18" id="KW-0812">Transmembrane</keyword>
<evidence type="ECO:0000256" key="11">
    <source>
        <dbReference type="ARBA" id="ARBA00022989"/>
    </source>
</evidence>
<reference evidence="19" key="2">
    <citation type="journal article" date="2016" name="Sci. Rep.">
        <title>Mitochondrial genome evolution and tRNA truncation in Acariformes mites: new evidence from eriophyoid mites.</title>
        <authorList>
            <person name="Xue X.F."/>
            <person name="Guo J.F."/>
            <person name="Dong Y."/>
            <person name="Hong X.Y."/>
            <person name="Shao R."/>
        </authorList>
    </citation>
    <scope>NUCLEOTIDE SEQUENCE</scope>
</reference>
<evidence type="ECO:0000256" key="15">
    <source>
        <dbReference type="ARBA" id="ARBA00023136"/>
    </source>
</evidence>
<feature type="transmembrane region" description="Helical" evidence="18">
    <location>
        <begin position="12"/>
        <end position="33"/>
    </location>
</feature>
<feature type="transmembrane region" description="Helical" evidence="18">
    <location>
        <begin position="254"/>
        <end position="276"/>
    </location>
</feature>
<keyword evidence="15 18" id="KW-0472">Membrane</keyword>
<feature type="transmembrane region" description="Helical" evidence="18">
    <location>
        <begin position="167"/>
        <end position="186"/>
    </location>
</feature>
<evidence type="ECO:0000256" key="7">
    <source>
        <dbReference type="ARBA" id="ARBA00022692"/>
    </source>
</evidence>
<feature type="transmembrane region" description="Helical" evidence="18">
    <location>
        <begin position="224"/>
        <end position="242"/>
    </location>
</feature>
<dbReference type="GO" id="GO:0005743">
    <property type="term" value="C:mitochondrial inner membrane"/>
    <property type="evidence" value="ECO:0007669"/>
    <property type="project" value="UniProtKB-SubCell"/>
</dbReference>
<comment type="subcellular location">
    <subcellularLocation>
        <location evidence="1">Mitochondrion inner membrane</location>
        <topology evidence="1">Multi-pass membrane protein</topology>
    </subcellularLocation>
</comment>
<evidence type="ECO:0000256" key="1">
    <source>
        <dbReference type="ARBA" id="ARBA00004448"/>
    </source>
</evidence>
<accession>A0A0U2IWN2</accession>
<dbReference type="PANTHER" id="PTHR46552">
    <property type="entry name" value="NADH-UBIQUINONE OXIDOREDUCTASE CHAIN 2"/>
    <property type="match status" value="1"/>
</dbReference>
<feature type="transmembrane region" description="Helical" evidence="18">
    <location>
        <begin position="296"/>
        <end position="312"/>
    </location>
</feature>
<evidence type="ECO:0000256" key="18">
    <source>
        <dbReference type="SAM" id="Phobius"/>
    </source>
</evidence>
<evidence type="ECO:0000256" key="2">
    <source>
        <dbReference type="ARBA" id="ARBA00007012"/>
    </source>
</evidence>
<geneLocation type="mitochondrion" evidence="19"/>
<keyword evidence="13" id="KW-0830">Ubiquinone</keyword>
<dbReference type="EC" id="7.1.1.2" evidence="3"/>
<feature type="transmembrane region" description="Helical" evidence="18">
    <location>
        <begin position="91"/>
        <end position="112"/>
    </location>
</feature>
<feature type="transmembrane region" description="Helical" evidence="18">
    <location>
        <begin position="63"/>
        <end position="85"/>
    </location>
</feature>
<keyword evidence="14 19" id="KW-0496">Mitochondrion</keyword>
<dbReference type="InterPro" id="IPR050175">
    <property type="entry name" value="Complex_I_Subunit_2"/>
</dbReference>
<evidence type="ECO:0000256" key="17">
    <source>
        <dbReference type="ARBA" id="ARBA00049551"/>
    </source>
</evidence>
<keyword evidence="5" id="KW-0813">Transport</keyword>
<sequence length="313" mass="36126">MSNLFTEKIMFVMSYMLMLSLFMGANSFIVFWIFMEVNMMLFLCVINFAGLSSNLSSDKESGLYYFLMQSLGSIGFLTSFLFLSYDDVSTQIFSVLSLMLKLGLPPFHFWMFKLSVHINKFSLAVLLTLQKAPLVVFLFFFYSGMMTGLSSVFLVLGSLMMIGSRSLIFLLVSSSIYLTGWLLVIFSKFFWGFMIFYFLYFLMVVLLFQGSESCYWMYNLNSKLFISFLFFLGLPPMPMFFFKFYAFDAIMANFTLGLLVALVFSSFVALMGYFKFFFSSFTNKNFLYHSVSKPSSMYVFMSLSVMSAIVFLS</sequence>
<evidence type="ECO:0000256" key="12">
    <source>
        <dbReference type="ARBA" id="ARBA00023027"/>
    </source>
</evidence>
<evidence type="ECO:0000256" key="16">
    <source>
        <dbReference type="ARBA" id="ARBA00031028"/>
    </source>
</evidence>
<evidence type="ECO:0000313" key="19">
    <source>
        <dbReference type="EMBL" id="ALK03808.1"/>
    </source>
</evidence>
<proteinExistence type="inferred from homology"/>
<feature type="transmembrane region" description="Helical" evidence="18">
    <location>
        <begin position="133"/>
        <end position="161"/>
    </location>
</feature>
<dbReference type="EMBL" id="KR604967">
    <property type="protein sequence ID" value="ALK03808.1"/>
    <property type="molecule type" value="Genomic_DNA"/>
</dbReference>
<comment type="catalytic activity">
    <reaction evidence="17">
        <text>a ubiquinone + NADH + 5 H(+)(in) = a ubiquinol + NAD(+) + 4 H(+)(out)</text>
        <dbReference type="Rhea" id="RHEA:29091"/>
        <dbReference type="Rhea" id="RHEA-COMP:9565"/>
        <dbReference type="Rhea" id="RHEA-COMP:9566"/>
        <dbReference type="ChEBI" id="CHEBI:15378"/>
        <dbReference type="ChEBI" id="CHEBI:16389"/>
        <dbReference type="ChEBI" id="CHEBI:17976"/>
        <dbReference type="ChEBI" id="CHEBI:57540"/>
        <dbReference type="ChEBI" id="CHEBI:57945"/>
        <dbReference type="EC" id="7.1.1.2"/>
    </reaction>
</comment>
<evidence type="ECO:0000256" key="4">
    <source>
        <dbReference type="ARBA" id="ARBA00021008"/>
    </source>
</evidence>
<evidence type="ECO:0000256" key="8">
    <source>
        <dbReference type="ARBA" id="ARBA00022792"/>
    </source>
</evidence>
<evidence type="ECO:0000256" key="6">
    <source>
        <dbReference type="ARBA" id="ARBA00022660"/>
    </source>
</evidence>
<dbReference type="GO" id="GO:0008137">
    <property type="term" value="F:NADH dehydrogenase (ubiquinone) activity"/>
    <property type="evidence" value="ECO:0007669"/>
    <property type="project" value="UniProtKB-EC"/>
</dbReference>
<keyword evidence="6" id="KW-0679">Respiratory chain</keyword>
<evidence type="ECO:0000256" key="10">
    <source>
        <dbReference type="ARBA" id="ARBA00022982"/>
    </source>
</evidence>
<dbReference type="AlphaFoldDB" id="A0A0U2IWN2"/>
<name>A0A0U2IWN2_9ACAR</name>
<organism evidence="19">
    <name type="scientific">Phyllocoptes taishanensis</name>
    <dbReference type="NCBI Taxonomy" id="1638174"/>
    <lineage>
        <taxon>Eukaryota</taxon>
        <taxon>Metazoa</taxon>
        <taxon>Ecdysozoa</taxon>
        <taxon>Arthropoda</taxon>
        <taxon>Chelicerata</taxon>
        <taxon>Arachnida</taxon>
        <taxon>Acari</taxon>
        <taxon>Acariformes</taxon>
        <taxon>Trombidiformes</taxon>
        <taxon>Prostigmata</taxon>
        <taxon>Eupodina</taxon>
        <taxon>Eriophyoidea</taxon>
        <taxon>Eriophyidae</taxon>
        <taxon>Phyllocoptinae</taxon>
        <taxon>Phyllocoptini</taxon>
        <taxon>Phyllocoptes</taxon>
    </lineage>
</organism>
<gene>
    <name evidence="19" type="primary">nad2</name>
</gene>
<evidence type="ECO:0000256" key="3">
    <source>
        <dbReference type="ARBA" id="ARBA00012944"/>
    </source>
</evidence>
<keyword evidence="8" id="KW-0999">Mitochondrion inner membrane</keyword>
<reference evidence="19" key="1">
    <citation type="submission" date="2015-05" db="EMBL/GenBank/DDBJ databases">
        <authorList>
            <person name="Wang D.B."/>
            <person name="Wang M."/>
        </authorList>
    </citation>
    <scope>NUCLEOTIDE SEQUENCE</scope>
</reference>
<keyword evidence="9" id="KW-1278">Translocase</keyword>
<evidence type="ECO:0000256" key="13">
    <source>
        <dbReference type="ARBA" id="ARBA00023075"/>
    </source>
</evidence>
<evidence type="ECO:0000256" key="9">
    <source>
        <dbReference type="ARBA" id="ARBA00022967"/>
    </source>
</evidence>
<keyword evidence="11 18" id="KW-1133">Transmembrane helix</keyword>
<dbReference type="GO" id="GO:0006120">
    <property type="term" value="P:mitochondrial electron transport, NADH to ubiquinone"/>
    <property type="evidence" value="ECO:0007669"/>
    <property type="project" value="TreeGrafter"/>
</dbReference>
<keyword evidence="12" id="KW-0520">NAD</keyword>
<evidence type="ECO:0000256" key="14">
    <source>
        <dbReference type="ARBA" id="ARBA00023128"/>
    </source>
</evidence>